<dbReference type="RefSeq" id="WP_188419284.1">
    <property type="nucleotide sequence ID" value="NZ_BMDP01000001.1"/>
</dbReference>
<dbReference type="AlphaFoldDB" id="A0A8J3AU43"/>
<dbReference type="InterPro" id="IPR040826">
    <property type="entry name" value="HEPN_LA2681"/>
</dbReference>
<proteinExistence type="predicted"/>
<protein>
    <recommendedName>
        <fullName evidence="1">LA2681-like HEPN domain-containing protein</fullName>
    </recommendedName>
</protein>
<feature type="domain" description="LA2681-like HEPN" evidence="1">
    <location>
        <begin position="289"/>
        <end position="486"/>
    </location>
</feature>
<dbReference type="Pfam" id="PF18733">
    <property type="entry name" value="HEPN_LA2681"/>
    <property type="match status" value="1"/>
</dbReference>
<dbReference type="Proteomes" id="UP000627205">
    <property type="component" value="Unassembled WGS sequence"/>
</dbReference>
<evidence type="ECO:0000313" key="2">
    <source>
        <dbReference type="EMBL" id="GGI53215.1"/>
    </source>
</evidence>
<reference evidence="2" key="1">
    <citation type="journal article" date="2014" name="Int. J. Syst. Evol. Microbiol.">
        <title>Complete genome sequence of Corynebacterium casei LMG S-19264T (=DSM 44701T), isolated from a smear-ripened cheese.</title>
        <authorList>
            <consortium name="US DOE Joint Genome Institute (JGI-PGF)"/>
            <person name="Walter F."/>
            <person name="Albersmeier A."/>
            <person name="Kalinowski J."/>
            <person name="Ruckert C."/>
        </authorList>
    </citation>
    <scope>NUCLEOTIDE SEQUENCE</scope>
    <source>
        <strain evidence="2">CCM 7664</strain>
    </source>
</reference>
<sequence length="516" mass="57633">MPTSAERFKRTSSQLNALLDQDPSEAVRQARAINLNLPDELEGINLMGLSAAVLVDGGVLAKDMSAILEGLSLYRELHKYFPTDDVTYNLANALIASVGHPPQQDWLIHQELTRADRAEARRCLWKVANNESADRSLQSQAWTNLANQFSASYRLGEAHDARLVALEMDPSNGVAAIGIARELLWLYKQGNCSEVTLTEAAMMAKVATQHYDQVVQYAGVQFAKEISEFAGRFENPPPRVAHEDDFVYWVERERLTLAPSVELVDPSLGKMDWLMLPGILERQKNSGGAPPPIFAMFNSLKSDFILARDLAWCATQEGVWPTTGRFSDTLDYANYGPDSSALILAHRTSLDLLDKVAVTANHYFEFGENPRDVTFGNLWRGKPDVNGIRPLSEPIRKTILGGVTALYGLVELAEDYDNSTGILRSQKNLRNAGTHRFVVLHDLGDPDNSRKAPEIERHRLEEFRKEMLKALRIARSAIQMLTLSITQHEKGLTERIEGVIGSMVVPDHDYIRGRDQ</sequence>
<reference evidence="2" key="2">
    <citation type="submission" date="2020-09" db="EMBL/GenBank/DDBJ databases">
        <authorList>
            <person name="Sun Q."/>
            <person name="Sedlacek I."/>
        </authorList>
    </citation>
    <scope>NUCLEOTIDE SEQUENCE</scope>
    <source>
        <strain evidence="2">CCM 7664</strain>
    </source>
</reference>
<comment type="caution">
    <text evidence="2">The sequence shown here is derived from an EMBL/GenBank/DDBJ whole genome shotgun (WGS) entry which is preliminary data.</text>
</comment>
<evidence type="ECO:0000259" key="1">
    <source>
        <dbReference type="Pfam" id="PF18733"/>
    </source>
</evidence>
<accession>A0A8J3AU43</accession>
<evidence type="ECO:0000313" key="3">
    <source>
        <dbReference type="Proteomes" id="UP000627205"/>
    </source>
</evidence>
<organism evidence="2 3">
    <name type="scientific">Oxalicibacterium solurbis</name>
    <dbReference type="NCBI Taxonomy" id="69280"/>
    <lineage>
        <taxon>Bacteria</taxon>
        <taxon>Pseudomonadati</taxon>
        <taxon>Pseudomonadota</taxon>
        <taxon>Betaproteobacteria</taxon>
        <taxon>Burkholderiales</taxon>
        <taxon>Oxalobacteraceae</taxon>
        <taxon>Oxalicibacterium</taxon>
    </lineage>
</organism>
<gene>
    <name evidence="2" type="ORF">GCM10011430_03890</name>
</gene>
<keyword evidence="3" id="KW-1185">Reference proteome</keyword>
<dbReference type="EMBL" id="BMDP01000001">
    <property type="protein sequence ID" value="GGI53215.1"/>
    <property type="molecule type" value="Genomic_DNA"/>
</dbReference>
<name>A0A8J3AU43_9BURK</name>